<dbReference type="NCBIfam" id="TIGR02212">
    <property type="entry name" value="lolCE"/>
    <property type="match status" value="1"/>
</dbReference>
<comment type="similarity">
    <text evidence="2">Belongs to the ABC-4 integral membrane protein family. LolC/E subfamily.</text>
</comment>
<dbReference type="EMBL" id="LAZL01000015">
    <property type="protein sequence ID" value="KMT65176.1"/>
    <property type="molecule type" value="Genomic_DNA"/>
</dbReference>
<dbReference type="GO" id="GO:0044874">
    <property type="term" value="P:lipoprotein localization to outer membrane"/>
    <property type="evidence" value="ECO:0007669"/>
    <property type="project" value="TreeGrafter"/>
</dbReference>
<sequence length="414" mass="45879">MFDKLAFYIGWRYARSQSKNKFIQFISASSVIGIALGTCVLIWVLSAMNGFQQQLKDRLLSLVPHIEFIAVEQKGIDDWQSIEKRLTQNGSALGVAPFVTFGGLIQQGDKLKPIEIRGIDWQQEQDVSNLASYVKADVIEKFNQQDGVILGQAIIEDLGLTINEQVDVLVPQMSETGRLIPPKLIRLTLLGGFSSGSQLDHAIGYTQLERAAEATGWDQGVQGIRLKIDDVFNARQIAQKIGYELPYYVYIQDWSRQFGHVYNDIQLVRSVMYVILALVVAVACFNIVSTLVMAVNEKQSDIAILKTLGMPASSIIKIFMIKGLYSGLLGTLIGTFFGILGGLWLTEFFSAIESLIGIQFLSGDIYFIDFLPTELMWQDVVLTASVAVLMSIIATLYPAYKATKVEPAKVVGKV</sequence>
<dbReference type="AlphaFoldDB" id="A0A0J8JKX0"/>
<keyword evidence="3" id="KW-0813">Transport</keyword>
<protein>
    <recommendedName>
        <fullName evidence="9">ABC3 transporter permease C-terminal domain-containing protein</fullName>
    </recommendedName>
</protein>
<keyword evidence="5 8" id="KW-0812">Transmembrane</keyword>
<evidence type="ECO:0000256" key="8">
    <source>
        <dbReference type="SAM" id="Phobius"/>
    </source>
</evidence>
<gene>
    <name evidence="10" type="ORF">XM47_10600</name>
</gene>
<evidence type="ECO:0000256" key="2">
    <source>
        <dbReference type="ARBA" id="ARBA00005236"/>
    </source>
</evidence>
<evidence type="ECO:0000256" key="5">
    <source>
        <dbReference type="ARBA" id="ARBA00022692"/>
    </source>
</evidence>
<dbReference type="PANTHER" id="PTHR30489:SF0">
    <property type="entry name" value="LIPOPROTEIN-RELEASING SYSTEM TRANSMEMBRANE PROTEIN LOLE"/>
    <property type="match status" value="1"/>
</dbReference>
<dbReference type="Proteomes" id="UP000037600">
    <property type="component" value="Unassembled WGS sequence"/>
</dbReference>
<feature type="transmembrane region" description="Helical" evidence="8">
    <location>
        <begin position="324"/>
        <end position="345"/>
    </location>
</feature>
<dbReference type="STRING" id="1513271.XM47_10600"/>
<feature type="transmembrane region" description="Helical" evidence="8">
    <location>
        <begin position="22"/>
        <end position="45"/>
    </location>
</feature>
<keyword evidence="7 8" id="KW-0472">Membrane</keyword>
<evidence type="ECO:0000313" key="11">
    <source>
        <dbReference type="Proteomes" id="UP000037600"/>
    </source>
</evidence>
<dbReference type="Pfam" id="PF02687">
    <property type="entry name" value="FtsX"/>
    <property type="match status" value="1"/>
</dbReference>
<reference evidence="10 11" key="1">
    <citation type="submission" date="2015-04" db="EMBL/GenBank/DDBJ databases">
        <title>Draft Genome Sequence of the Novel Agar-Digesting Marine Bacterium Q1.</title>
        <authorList>
            <person name="Li Y."/>
            <person name="Li D."/>
            <person name="Chen G."/>
            <person name="Du Z."/>
        </authorList>
    </citation>
    <scope>NUCLEOTIDE SEQUENCE [LARGE SCALE GENOMIC DNA]</scope>
    <source>
        <strain evidence="10 11">Q1</strain>
    </source>
</reference>
<evidence type="ECO:0000259" key="9">
    <source>
        <dbReference type="Pfam" id="PF02687"/>
    </source>
</evidence>
<dbReference type="PANTHER" id="PTHR30489">
    <property type="entry name" value="LIPOPROTEIN-RELEASING SYSTEM TRANSMEMBRANE PROTEIN LOLE"/>
    <property type="match status" value="1"/>
</dbReference>
<evidence type="ECO:0000256" key="1">
    <source>
        <dbReference type="ARBA" id="ARBA00004651"/>
    </source>
</evidence>
<dbReference type="RefSeq" id="WP_048692331.1">
    <property type="nucleotide sequence ID" value="NZ_KQ130490.1"/>
</dbReference>
<name>A0A0J8JKX0_9ALTE</name>
<dbReference type="GO" id="GO:0042953">
    <property type="term" value="P:lipoprotein transport"/>
    <property type="evidence" value="ECO:0007669"/>
    <property type="project" value="InterPro"/>
</dbReference>
<dbReference type="GO" id="GO:0098797">
    <property type="term" value="C:plasma membrane protein complex"/>
    <property type="evidence" value="ECO:0007669"/>
    <property type="project" value="TreeGrafter"/>
</dbReference>
<dbReference type="InterPro" id="IPR051447">
    <property type="entry name" value="Lipoprotein-release_system"/>
</dbReference>
<comment type="subcellular location">
    <subcellularLocation>
        <location evidence="1">Cell membrane</location>
        <topology evidence="1">Multi-pass membrane protein</topology>
    </subcellularLocation>
</comment>
<dbReference type="OrthoDB" id="9808461at2"/>
<dbReference type="PATRIC" id="fig|1513271.3.peg.2159"/>
<accession>A0A0J8JKX0</accession>
<evidence type="ECO:0000256" key="3">
    <source>
        <dbReference type="ARBA" id="ARBA00022448"/>
    </source>
</evidence>
<evidence type="ECO:0000256" key="6">
    <source>
        <dbReference type="ARBA" id="ARBA00022989"/>
    </source>
</evidence>
<proteinExistence type="inferred from homology"/>
<keyword evidence="4" id="KW-1003">Cell membrane</keyword>
<dbReference type="NCBIfam" id="NF008357">
    <property type="entry name" value="PRK11146.1"/>
    <property type="match status" value="1"/>
</dbReference>
<feature type="transmembrane region" description="Helical" evidence="8">
    <location>
        <begin position="380"/>
        <end position="400"/>
    </location>
</feature>
<keyword evidence="6 8" id="KW-1133">Transmembrane helix</keyword>
<dbReference type="InterPro" id="IPR011925">
    <property type="entry name" value="LolCE_TM"/>
</dbReference>
<comment type="caution">
    <text evidence="10">The sequence shown here is derived from an EMBL/GenBank/DDBJ whole genome shotgun (WGS) entry which is preliminary data.</text>
</comment>
<evidence type="ECO:0000256" key="4">
    <source>
        <dbReference type="ARBA" id="ARBA00022475"/>
    </source>
</evidence>
<dbReference type="InterPro" id="IPR003838">
    <property type="entry name" value="ABC3_permease_C"/>
</dbReference>
<evidence type="ECO:0000256" key="7">
    <source>
        <dbReference type="ARBA" id="ARBA00023136"/>
    </source>
</evidence>
<organism evidence="10 11">
    <name type="scientific">Catenovulum maritimum</name>
    <dbReference type="NCBI Taxonomy" id="1513271"/>
    <lineage>
        <taxon>Bacteria</taxon>
        <taxon>Pseudomonadati</taxon>
        <taxon>Pseudomonadota</taxon>
        <taxon>Gammaproteobacteria</taxon>
        <taxon>Alteromonadales</taxon>
        <taxon>Alteromonadaceae</taxon>
        <taxon>Catenovulum</taxon>
    </lineage>
</organism>
<feature type="domain" description="ABC3 transporter permease C-terminal" evidence="9">
    <location>
        <begin position="274"/>
        <end position="407"/>
    </location>
</feature>
<keyword evidence="11" id="KW-1185">Reference proteome</keyword>
<feature type="transmembrane region" description="Helical" evidence="8">
    <location>
        <begin position="271"/>
        <end position="295"/>
    </location>
</feature>
<evidence type="ECO:0000313" key="10">
    <source>
        <dbReference type="EMBL" id="KMT65176.1"/>
    </source>
</evidence>